<name>V2WW23_MONRO</name>
<dbReference type="HOGENOM" id="CLU_2146510_0_0_1"/>
<dbReference type="KEGG" id="mrr:Moror_2419"/>
<dbReference type="Proteomes" id="UP000017559">
    <property type="component" value="Unassembled WGS sequence"/>
</dbReference>
<evidence type="ECO:0000313" key="1">
    <source>
        <dbReference type="EMBL" id="ESK85777.1"/>
    </source>
</evidence>
<comment type="caution">
    <text evidence="1">The sequence shown here is derived from an EMBL/GenBank/DDBJ whole genome shotgun (WGS) entry which is preliminary data.</text>
</comment>
<organism evidence="1 2">
    <name type="scientific">Moniliophthora roreri (strain MCA 2997)</name>
    <name type="common">Cocoa frosty pod rot fungus</name>
    <name type="synonym">Crinipellis roreri</name>
    <dbReference type="NCBI Taxonomy" id="1381753"/>
    <lineage>
        <taxon>Eukaryota</taxon>
        <taxon>Fungi</taxon>
        <taxon>Dikarya</taxon>
        <taxon>Basidiomycota</taxon>
        <taxon>Agaricomycotina</taxon>
        <taxon>Agaricomycetes</taxon>
        <taxon>Agaricomycetidae</taxon>
        <taxon>Agaricales</taxon>
        <taxon>Marasmiineae</taxon>
        <taxon>Marasmiaceae</taxon>
        <taxon>Moniliophthora</taxon>
    </lineage>
</organism>
<dbReference type="EMBL" id="AWSO01001020">
    <property type="protein sequence ID" value="ESK85777.1"/>
    <property type="molecule type" value="Genomic_DNA"/>
</dbReference>
<protein>
    <submittedName>
        <fullName evidence="1">Uncharacterized protein</fullName>
    </submittedName>
</protein>
<keyword evidence="2" id="KW-1185">Reference proteome</keyword>
<proteinExistence type="predicted"/>
<evidence type="ECO:0000313" key="2">
    <source>
        <dbReference type="Proteomes" id="UP000017559"/>
    </source>
</evidence>
<gene>
    <name evidence="1" type="ORF">Moror_2419</name>
</gene>
<reference evidence="1 2" key="1">
    <citation type="journal article" date="2014" name="BMC Genomics">
        <title>Genome and secretome analysis of the hemibiotrophic fungal pathogen, Moniliophthora roreri, which causes frosty pod rot disease of cacao: mechanisms of the biotrophic and necrotrophic phases.</title>
        <authorList>
            <person name="Meinhardt L.W."/>
            <person name="Costa G.G.L."/>
            <person name="Thomazella D.P.T."/>
            <person name="Teixeira P.J.P.L."/>
            <person name="Carazzolle M.F."/>
            <person name="Schuster S.C."/>
            <person name="Carlson J.E."/>
            <person name="Guiltinan M.J."/>
            <person name="Mieczkowski P."/>
            <person name="Farmer A."/>
            <person name="Ramaraj T."/>
            <person name="Crozier J."/>
            <person name="Davis R.E."/>
            <person name="Shao J."/>
            <person name="Melnick R.L."/>
            <person name="Pereira G.A.G."/>
            <person name="Bailey B.A."/>
        </authorList>
    </citation>
    <scope>NUCLEOTIDE SEQUENCE [LARGE SCALE GENOMIC DNA]</scope>
    <source>
        <strain evidence="1 2">MCA 2997</strain>
    </source>
</reference>
<accession>V2WW23</accession>
<sequence>MAATSDTPSAITTKASPIEMRMVRWRFGRWSMIGGGGGGGGSGWVRRFFGFDPSVASLLTFLMPQSTGCPSYAGDRHDPNETLQPGGDCALPYQETNKDGSCVIAGRKCYPI</sequence>
<dbReference type="AlphaFoldDB" id="V2WW23"/>